<accession>A0ABQ2ALM6</accession>
<dbReference type="SUPFAM" id="SSF53254">
    <property type="entry name" value="Phosphoglycerate mutase-like"/>
    <property type="match status" value="1"/>
</dbReference>
<keyword evidence="3" id="KW-0312">Gluconeogenesis</keyword>
<comment type="caution">
    <text evidence="6">The sequence shown here is derived from an EMBL/GenBank/DDBJ whole genome shotgun (WGS) entry which is preliminary data.</text>
</comment>
<proteinExistence type="inferred from homology"/>
<comment type="similarity">
    <text evidence="1">Belongs to the phosphoglycerate mutase family. BPG-dependent PGAM subfamily.</text>
</comment>
<dbReference type="InterPro" id="IPR029033">
    <property type="entry name" value="His_PPase_superfam"/>
</dbReference>
<dbReference type="Proteomes" id="UP000655550">
    <property type="component" value="Unassembled WGS sequence"/>
</dbReference>
<dbReference type="Gene3D" id="3.40.50.1240">
    <property type="entry name" value="Phosphoglycerate mutase-like"/>
    <property type="match status" value="1"/>
</dbReference>
<keyword evidence="7" id="KW-1185">Reference proteome</keyword>
<protein>
    <recommendedName>
        <fullName evidence="2">phosphoglycerate mutase (2,3-diphosphoglycerate-dependent)</fullName>
        <ecNumber evidence="2">5.4.2.11</ecNumber>
    </recommendedName>
</protein>
<evidence type="ECO:0000256" key="4">
    <source>
        <dbReference type="ARBA" id="ARBA00023152"/>
    </source>
</evidence>
<keyword evidence="5" id="KW-0413">Isomerase</keyword>
<dbReference type="InterPro" id="IPR005952">
    <property type="entry name" value="Phosphogly_mut1"/>
</dbReference>
<evidence type="ECO:0000256" key="5">
    <source>
        <dbReference type="ARBA" id="ARBA00023235"/>
    </source>
</evidence>
<dbReference type="EC" id="5.4.2.11" evidence="2"/>
<evidence type="ECO:0000313" key="6">
    <source>
        <dbReference type="EMBL" id="GGH91839.1"/>
    </source>
</evidence>
<sequence>MTLHLDLLRHGETQAGPGFIGSTDTPLSERGLQQMRAAVAEGGPWDLLISSPLSRCQAFASELAERLGVPLRIEEDLREICFGEWEGRNAAQILLEDPKGLEGFWNDPLHYTPPQAEALPAFIQRVETTVTRLADELAGQRVLLITHGGVMRLLLARLQGLPQAQLMQVEVGYGALHSLRVDAALNLEQA</sequence>
<evidence type="ECO:0000256" key="2">
    <source>
        <dbReference type="ARBA" id="ARBA00012028"/>
    </source>
</evidence>
<dbReference type="Pfam" id="PF00300">
    <property type="entry name" value="His_Phos_1"/>
    <property type="match status" value="1"/>
</dbReference>
<reference evidence="7" key="1">
    <citation type="journal article" date="2019" name="Int. J. Syst. Evol. Microbiol.">
        <title>The Global Catalogue of Microorganisms (GCM) 10K type strain sequencing project: providing services to taxonomists for standard genome sequencing and annotation.</title>
        <authorList>
            <consortium name="The Broad Institute Genomics Platform"/>
            <consortium name="The Broad Institute Genome Sequencing Center for Infectious Disease"/>
            <person name="Wu L."/>
            <person name="Ma J."/>
        </authorList>
    </citation>
    <scope>NUCLEOTIDE SEQUENCE [LARGE SCALE GENOMIC DNA]</scope>
    <source>
        <strain evidence="7">CCM 8778</strain>
    </source>
</reference>
<dbReference type="CDD" id="cd07067">
    <property type="entry name" value="HP_PGM_like"/>
    <property type="match status" value="1"/>
</dbReference>
<dbReference type="PIRSF" id="PIRSF000709">
    <property type="entry name" value="6PFK_2-Ptase"/>
    <property type="match status" value="1"/>
</dbReference>
<evidence type="ECO:0000256" key="1">
    <source>
        <dbReference type="ARBA" id="ARBA00006717"/>
    </source>
</evidence>
<evidence type="ECO:0000313" key="7">
    <source>
        <dbReference type="Proteomes" id="UP000655550"/>
    </source>
</evidence>
<dbReference type="PANTHER" id="PTHR11931">
    <property type="entry name" value="PHOSPHOGLYCERATE MUTASE"/>
    <property type="match status" value="1"/>
</dbReference>
<keyword evidence="4" id="KW-0324">Glycolysis</keyword>
<evidence type="ECO:0000256" key="3">
    <source>
        <dbReference type="ARBA" id="ARBA00022432"/>
    </source>
</evidence>
<dbReference type="InterPro" id="IPR013078">
    <property type="entry name" value="His_Pase_superF_clade-1"/>
</dbReference>
<name>A0ABQ2ALM6_9PSED</name>
<organism evidence="6 7">
    <name type="scientific">Pseudomonas fluvialis</name>
    <dbReference type="NCBI Taxonomy" id="1793966"/>
    <lineage>
        <taxon>Bacteria</taxon>
        <taxon>Pseudomonadati</taxon>
        <taxon>Pseudomonadota</taxon>
        <taxon>Gammaproteobacteria</taxon>
        <taxon>Pseudomonadales</taxon>
        <taxon>Pseudomonadaceae</taxon>
        <taxon>Pseudomonas</taxon>
    </lineage>
</organism>
<dbReference type="RefSeq" id="WP_093986898.1">
    <property type="nucleotide sequence ID" value="NZ_BMDE01000003.1"/>
</dbReference>
<dbReference type="SMART" id="SM00855">
    <property type="entry name" value="PGAM"/>
    <property type="match status" value="1"/>
</dbReference>
<dbReference type="EMBL" id="BMDE01000003">
    <property type="protein sequence ID" value="GGH91839.1"/>
    <property type="molecule type" value="Genomic_DNA"/>
</dbReference>
<gene>
    <name evidence="6" type="ORF">GCM10007363_12700</name>
</gene>